<accession>A0A267MMQ8</accession>
<dbReference type="CDD" id="cd00118">
    <property type="entry name" value="LysM"/>
    <property type="match status" value="1"/>
</dbReference>
<proteinExistence type="predicted"/>
<comment type="caution">
    <text evidence="3">The sequence shown here is derived from an EMBL/GenBank/DDBJ whole genome shotgun (WGS) entry which is preliminary data.</text>
</comment>
<dbReference type="SUPFAM" id="SSF54106">
    <property type="entry name" value="LysM domain"/>
    <property type="match status" value="1"/>
</dbReference>
<dbReference type="Gene3D" id="6.20.240.60">
    <property type="match status" value="1"/>
</dbReference>
<dbReference type="InterPro" id="IPR036779">
    <property type="entry name" value="LysM_dom_sf"/>
</dbReference>
<dbReference type="EMBL" id="NIBG01000001">
    <property type="protein sequence ID" value="PAB60869.1"/>
    <property type="molecule type" value="Genomic_DNA"/>
</dbReference>
<dbReference type="SUPFAM" id="SSF55383">
    <property type="entry name" value="Copper amine oxidase, domain N"/>
    <property type="match status" value="2"/>
</dbReference>
<dbReference type="Pfam" id="PF07833">
    <property type="entry name" value="Cu_amine_oxidN1"/>
    <property type="match status" value="1"/>
</dbReference>
<dbReference type="Gene3D" id="3.10.350.10">
    <property type="entry name" value="LysM domain"/>
    <property type="match status" value="1"/>
</dbReference>
<dbReference type="GO" id="GO:0016787">
    <property type="term" value="F:hydrolase activity"/>
    <property type="evidence" value="ECO:0007669"/>
    <property type="project" value="InterPro"/>
</dbReference>
<reference evidence="3 4" key="1">
    <citation type="submission" date="2017-06" db="EMBL/GenBank/DDBJ databases">
        <title>Draft genome sequence of anaerobic fermentative bacterium Anaeromicrobium sediminis DY2726D isolated from West Pacific Ocean sediments.</title>
        <authorList>
            <person name="Zeng X."/>
        </authorList>
    </citation>
    <scope>NUCLEOTIDE SEQUENCE [LARGE SCALE GENOMIC DNA]</scope>
    <source>
        <strain evidence="3 4">DY2726D</strain>
    </source>
</reference>
<dbReference type="InterPro" id="IPR036582">
    <property type="entry name" value="Mao_N_sf"/>
</dbReference>
<organism evidence="3 4">
    <name type="scientific">Anaeromicrobium sediminis</name>
    <dbReference type="NCBI Taxonomy" id="1478221"/>
    <lineage>
        <taxon>Bacteria</taxon>
        <taxon>Bacillati</taxon>
        <taxon>Bacillota</taxon>
        <taxon>Clostridia</taxon>
        <taxon>Peptostreptococcales</taxon>
        <taxon>Thermotaleaceae</taxon>
        <taxon>Anaeromicrobium</taxon>
    </lineage>
</organism>
<evidence type="ECO:0000256" key="1">
    <source>
        <dbReference type="SAM" id="SignalP"/>
    </source>
</evidence>
<dbReference type="Proteomes" id="UP000216024">
    <property type="component" value="Unassembled WGS sequence"/>
</dbReference>
<feature type="signal peptide" evidence="1">
    <location>
        <begin position="1"/>
        <end position="23"/>
    </location>
</feature>
<dbReference type="AlphaFoldDB" id="A0A267MMQ8"/>
<dbReference type="InterPro" id="IPR012854">
    <property type="entry name" value="Cu_amine_oxidase-like_N"/>
</dbReference>
<keyword evidence="1" id="KW-0732">Signal</keyword>
<dbReference type="OrthoDB" id="9785345at2"/>
<dbReference type="Pfam" id="PF01476">
    <property type="entry name" value="LysM"/>
    <property type="match status" value="1"/>
</dbReference>
<gene>
    <name evidence="3" type="ORF">CCE28_00095</name>
</gene>
<dbReference type="Gene3D" id="3.30.457.10">
    <property type="entry name" value="Copper amine oxidase-like, N-terminal domain"/>
    <property type="match status" value="1"/>
</dbReference>
<evidence type="ECO:0000313" key="3">
    <source>
        <dbReference type="EMBL" id="PAB60869.1"/>
    </source>
</evidence>
<dbReference type="SMART" id="SM00257">
    <property type="entry name" value="LysM"/>
    <property type="match status" value="1"/>
</dbReference>
<evidence type="ECO:0000259" key="2">
    <source>
        <dbReference type="SMART" id="SM00257"/>
    </source>
</evidence>
<name>A0A267MMQ8_9FIRM</name>
<feature type="domain" description="LysM" evidence="2">
    <location>
        <begin position="28"/>
        <end position="70"/>
    </location>
</feature>
<sequence>MILRLTGLVVALGILVSTLPVHADSYVMHTVKSGETYSIIAEKYNKDEEEIKKLNDSSEELYMGNLVKIKPIKGNKDIGINVDGELLNVDSEPYMENSRVFVPVSFIAKALNVDEIKWDDENQSAIIKDDNKKIILPIKSDQAIIDGKKVKLDAPININDGRTFVPVRFVAQALECDVDWDGNKYTVNIRKDTELVAKVQKSYTEEDLYWLSRIVEAEAKGEPFDGKLAVANCIINRRKHPEFPNKIKDVIFDKKWGYQYTPVVNGTIYNNPSADSIKAATMALEGNNNIGDCLYFLNPKKITNFWIVNNRKYYKTIQEHDFYL</sequence>
<protein>
    <recommendedName>
        <fullName evidence="2">LysM domain-containing protein</fullName>
    </recommendedName>
</protein>
<keyword evidence="4" id="KW-1185">Reference proteome</keyword>
<dbReference type="InterPro" id="IPR011105">
    <property type="entry name" value="Cell_wall_hydrolase_SleB"/>
</dbReference>
<evidence type="ECO:0000313" key="4">
    <source>
        <dbReference type="Proteomes" id="UP000216024"/>
    </source>
</evidence>
<dbReference type="Gene3D" id="1.10.10.2520">
    <property type="entry name" value="Cell wall hydrolase SleB, domain 1"/>
    <property type="match status" value="1"/>
</dbReference>
<feature type="chain" id="PRO_5012153507" description="LysM domain-containing protein" evidence="1">
    <location>
        <begin position="24"/>
        <end position="324"/>
    </location>
</feature>
<dbReference type="InterPro" id="IPR042047">
    <property type="entry name" value="SleB_dom1"/>
</dbReference>
<dbReference type="Pfam" id="PF07486">
    <property type="entry name" value="Hydrolase_2"/>
    <property type="match status" value="1"/>
</dbReference>
<dbReference type="InterPro" id="IPR018392">
    <property type="entry name" value="LysM"/>
</dbReference>
<dbReference type="RefSeq" id="WP_095129734.1">
    <property type="nucleotide sequence ID" value="NZ_NIBG01000001.1"/>
</dbReference>